<dbReference type="GO" id="GO:0005886">
    <property type="term" value="C:plasma membrane"/>
    <property type="evidence" value="ECO:0007669"/>
    <property type="project" value="UniProtKB-SubCell"/>
</dbReference>
<dbReference type="RefSeq" id="WP_039205760.1">
    <property type="nucleotide sequence ID" value="NZ_JSCE01000011.1"/>
</dbReference>
<comment type="caution">
    <text evidence="12">The sequence shown here is derived from an EMBL/GenBank/DDBJ whole genome shotgun (WGS) entry which is preliminary data.</text>
</comment>
<evidence type="ECO:0000256" key="3">
    <source>
        <dbReference type="ARBA" id="ARBA00011049"/>
    </source>
</evidence>
<dbReference type="Proteomes" id="UP000030993">
    <property type="component" value="Unassembled WGS sequence"/>
</dbReference>
<dbReference type="SUPFAM" id="SSF101801">
    <property type="entry name" value="Surface presentation of antigens (SPOA)"/>
    <property type="match status" value="1"/>
</dbReference>
<accession>A0A0B2JZZ2</accession>
<dbReference type="GO" id="GO:0071978">
    <property type="term" value="P:bacterial-type flagellum-dependent swarming motility"/>
    <property type="evidence" value="ECO:0007669"/>
    <property type="project" value="TreeGrafter"/>
</dbReference>
<dbReference type="Gene3D" id="3.40.1550.10">
    <property type="entry name" value="CheC-like"/>
    <property type="match status" value="1"/>
</dbReference>
<dbReference type="PIRSF" id="PIRSF002888">
    <property type="entry name" value="FliM"/>
    <property type="match status" value="1"/>
</dbReference>
<dbReference type="InterPro" id="IPR001543">
    <property type="entry name" value="FliN-like_C"/>
</dbReference>
<keyword evidence="13" id="KW-1185">Reference proteome</keyword>
<protein>
    <recommendedName>
        <fullName evidence="4 10">Flagellar motor switch protein FliM</fullName>
    </recommendedName>
</protein>
<proteinExistence type="inferred from homology"/>
<evidence type="ECO:0000256" key="5">
    <source>
        <dbReference type="ARBA" id="ARBA00022475"/>
    </source>
</evidence>
<dbReference type="STRING" id="82374.NZ47_00765"/>
<dbReference type="GO" id="GO:0050918">
    <property type="term" value="P:positive chemotaxis"/>
    <property type="evidence" value="ECO:0007669"/>
    <property type="project" value="TreeGrafter"/>
</dbReference>
<evidence type="ECO:0000256" key="10">
    <source>
        <dbReference type="NCBIfam" id="TIGR01397"/>
    </source>
</evidence>
<evidence type="ECO:0000256" key="8">
    <source>
        <dbReference type="ARBA" id="ARBA00023136"/>
    </source>
</evidence>
<dbReference type="Pfam" id="PF02154">
    <property type="entry name" value="FliM"/>
    <property type="match status" value="1"/>
</dbReference>
<evidence type="ECO:0000256" key="2">
    <source>
        <dbReference type="ARBA" id="ARBA00004202"/>
    </source>
</evidence>
<reference evidence="12 13" key="1">
    <citation type="journal article" date="2013" name="PLoS ONE">
        <title>Identification and characterization of three novel lipases belonging to families II and V from Anaerovibrio lipolyticus 5ST.</title>
        <authorList>
            <person name="Prive F."/>
            <person name="Kaderbhai N.N."/>
            <person name="Girdwood S."/>
            <person name="Worgan H.J."/>
            <person name="Pinloche E."/>
            <person name="Scollan N.D."/>
            <person name="Huws S.A."/>
            <person name="Newbold C.J."/>
        </authorList>
    </citation>
    <scope>NUCLEOTIDE SEQUENCE [LARGE SCALE GENOMIC DNA]</scope>
    <source>
        <strain evidence="12 13">5S</strain>
    </source>
</reference>
<comment type="similarity">
    <text evidence="3">Belongs to the FliM family.</text>
</comment>
<dbReference type="Gene3D" id="2.30.330.10">
    <property type="entry name" value="SpoA-like"/>
    <property type="match status" value="1"/>
</dbReference>
<keyword evidence="8" id="KW-0472">Membrane</keyword>
<evidence type="ECO:0000259" key="11">
    <source>
        <dbReference type="Pfam" id="PF01052"/>
    </source>
</evidence>
<organism evidence="12 13">
    <name type="scientific">Anaerovibrio lipolyticus</name>
    <dbReference type="NCBI Taxonomy" id="82374"/>
    <lineage>
        <taxon>Bacteria</taxon>
        <taxon>Bacillati</taxon>
        <taxon>Bacillota</taxon>
        <taxon>Negativicutes</taxon>
        <taxon>Selenomonadales</taxon>
        <taxon>Selenomonadaceae</taxon>
        <taxon>Anaerovibrio</taxon>
    </lineage>
</organism>
<dbReference type="PRINTS" id="PR00955">
    <property type="entry name" value="FLGMOTORFLIM"/>
</dbReference>
<evidence type="ECO:0000256" key="6">
    <source>
        <dbReference type="ARBA" id="ARBA00022500"/>
    </source>
</evidence>
<gene>
    <name evidence="12" type="ORF">NZ47_00765</name>
</gene>
<dbReference type="PANTHER" id="PTHR30034:SF6">
    <property type="entry name" value="YOP PROTEINS TRANSLOCATION PROTEIN Q"/>
    <property type="match status" value="1"/>
</dbReference>
<feature type="domain" description="Flagellar motor switch protein FliN-like C-terminal" evidence="11">
    <location>
        <begin position="255"/>
        <end position="325"/>
    </location>
</feature>
<keyword evidence="12" id="KW-0969">Cilium</keyword>
<dbReference type="EMBL" id="JSCE01000011">
    <property type="protein sequence ID" value="KHM53119.1"/>
    <property type="molecule type" value="Genomic_DNA"/>
</dbReference>
<dbReference type="CDD" id="cd17908">
    <property type="entry name" value="FliM"/>
    <property type="match status" value="1"/>
</dbReference>
<dbReference type="InterPro" id="IPR001689">
    <property type="entry name" value="Flag_FliM"/>
</dbReference>
<dbReference type="GO" id="GO:0009425">
    <property type="term" value="C:bacterial-type flagellum basal body"/>
    <property type="evidence" value="ECO:0007669"/>
    <property type="project" value="UniProtKB-SubCell"/>
</dbReference>
<keyword evidence="5" id="KW-1003">Cell membrane</keyword>
<evidence type="ECO:0000256" key="4">
    <source>
        <dbReference type="ARBA" id="ARBA00021898"/>
    </source>
</evidence>
<dbReference type="InterPro" id="IPR028976">
    <property type="entry name" value="CheC-like_sf"/>
</dbReference>
<dbReference type="NCBIfam" id="TIGR01397">
    <property type="entry name" value="fliM_switch"/>
    <property type="match status" value="1"/>
</dbReference>
<dbReference type="eggNOG" id="COG1868">
    <property type="taxonomic scope" value="Bacteria"/>
</dbReference>
<evidence type="ECO:0000256" key="7">
    <source>
        <dbReference type="ARBA" id="ARBA00022779"/>
    </source>
</evidence>
<evidence type="ECO:0000313" key="12">
    <source>
        <dbReference type="EMBL" id="KHM53119.1"/>
    </source>
</evidence>
<keyword evidence="12" id="KW-0966">Cell projection</keyword>
<keyword evidence="6" id="KW-0145">Chemotaxis</keyword>
<dbReference type="PANTHER" id="PTHR30034">
    <property type="entry name" value="FLAGELLAR MOTOR SWITCH PROTEIN FLIM"/>
    <property type="match status" value="1"/>
</dbReference>
<dbReference type="SUPFAM" id="SSF103039">
    <property type="entry name" value="CheC-like"/>
    <property type="match status" value="1"/>
</dbReference>
<sequence>MADDVLSQSEIDKLLAQFASGEADAEEMKKEENQKKVKTYDFKRPDKFSKDQIRTLNMLHDNFARLFNTYLSTYLRALVSVEVVSVEQLTYQEFVQSLSNPSVIGILAVPPLKGNIILEMNSGIAFSIIDRVFGGQGDNTIKPRVLTEIEEAVIRRIFDKALGHLREAWFNVVQFNPKMEAMESNPQFAQIVPPSDMVVIITLKTQIGSVEGFLNICIPYLVLEPIMSKLTTTFWVSANVSKEDHPENTDIIREKLRRTKVPVIVQMGQFDISVREFLSLSYGDVLQLDTKVDDELKCIIGSDTKFLCRPGTSGKRSAVQITKLIKTEGDEGTNG</sequence>
<evidence type="ECO:0000256" key="1">
    <source>
        <dbReference type="ARBA" id="ARBA00004117"/>
    </source>
</evidence>
<keyword evidence="12" id="KW-0282">Flagellum</keyword>
<name>A0A0B2JZZ2_9FIRM</name>
<keyword evidence="7" id="KW-0283">Flagellar rotation</keyword>
<evidence type="ECO:0000256" key="9">
    <source>
        <dbReference type="ARBA" id="ARBA00023143"/>
    </source>
</evidence>
<dbReference type="InterPro" id="IPR036429">
    <property type="entry name" value="SpoA-like_sf"/>
</dbReference>
<keyword evidence="9" id="KW-0975">Bacterial flagellum</keyword>
<dbReference type="GO" id="GO:0003774">
    <property type="term" value="F:cytoskeletal motor activity"/>
    <property type="evidence" value="ECO:0007669"/>
    <property type="project" value="InterPro"/>
</dbReference>
<dbReference type="AlphaFoldDB" id="A0A0B2JZZ2"/>
<evidence type="ECO:0000313" key="13">
    <source>
        <dbReference type="Proteomes" id="UP000030993"/>
    </source>
</evidence>
<dbReference type="Pfam" id="PF01052">
    <property type="entry name" value="FliMN_C"/>
    <property type="match status" value="1"/>
</dbReference>
<comment type="subcellular location">
    <subcellularLocation>
        <location evidence="1">Bacterial flagellum basal body</location>
    </subcellularLocation>
    <subcellularLocation>
        <location evidence="2">Cell membrane</location>
        <topology evidence="2">Peripheral membrane protein</topology>
    </subcellularLocation>
</comment>